<dbReference type="GO" id="GO:0007129">
    <property type="term" value="P:homologous chromosome pairing at meiosis"/>
    <property type="evidence" value="ECO:0007669"/>
    <property type="project" value="TreeGrafter"/>
</dbReference>
<evidence type="ECO:0000256" key="6">
    <source>
        <dbReference type="SAM" id="Coils"/>
    </source>
</evidence>
<evidence type="ECO:0000259" key="7">
    <source>
        <dbReference type="PROSITE" id="PS50089"/>
    </source>
</evidence>
<evidence type="ECO:0000256" key="4">
    <source>
        <dbReference type="ARBA" id="ARBA00023254"/>
    </source>
</evidence>
<keyword evidence="2 5" id="KW-0863">Zinc-finger</keyword>
<proteinExistence type="predicted"/>
<dbReference type="InterPro" id="IPR017907">
    <property type="entry name" value="Znf_RING_CS"/>
</dbReference>
<dbReference type="GO" id="GO:0008270">
    <property type="term" value="F:zinc ion binding"/>
    <property type="evidence" value="ECO:0007669"/>
    <property type="project" value="UniProtKB-KW"/>
</dbReference>
<keyword evidence="8" id="KW-0436">Ligase</keyword>
<accession>A0A443RAK2</accession>
<name>A0A443RAK2_9ACAR</name>
<evidence type="ECO:0000313" key="9">
    <source>
        <dbReference type="Proteomes" id="UP000285301"/>
    </source>
</evidence>
<dbReference type="OrthoDB" id="2535391at2759"/>
<comment type="caution">
    <text evidence="8">The sequence shown here is derived from an EMBL/GenBank/DDBJ whole genome shotgun (WGS) entry which is preliminary data.</text>
</comment>
<dbReference type="Pfam" id="PF14634">
    <property type="entry name" value="zf-RING_5"/>
    <property type="match status" value="1"/>
</dbReference>
<dbReference type="AlphaFoldDB" id="A0A443RAK2"/>
<feature type="domain" description="RING-type" evidence="7">
    <location>
        <begin position="7"/>
        <end position="48"/>
    </location>
</feature>
<keyword evidence="6" id="KW-0175">Coiled coil</keyword>
<dbReference type="PANTHER" id="PTHR22663:SF17">
    <property type="entry name" value="RING FINGER PROTEIN NARYA-RELATED"/>
    <property type="match status" value="1"/>
</dbReference>
<keyword evidence="4" id="KW-0469">Meiosis</keyword>
<protein>
    <submittedName>
        <fullName evidence="8">Putative E3 SUMO-protein ligase RNF212-like protein</fullName>
    </submittedName>
</protein>
<dbReference type="GO" id="GO:0016925">
    <property type="term" value="P:protein sumoylation"/>
    <property type="evidence" value="ECO:0007669"/>
    <property type="project" value="TreeGrafter"/>
</dbReference>
<evidence type="ECO:0000256" key="1">
    <source>
        <dbReference type="ARBA" id="ARBA00022723"/>
    </source>
</evidence>
<dbReference type="EMBL" id="NCKU01001363">
    <property type="protein sequence ID" value="RWS12297.1"/>
    <property type="molecule type" value="Genomic_DNA"/>
</dbReference>
<feature type="coiled-coil region" evidence="6">
    <location>
        <begin position="86"/>
        <end position="120"/>
    </location>
</feature>
<evidence type="ECO:0000313" key="8">
    <source>
        <dbReference type="EMBL" id="RWS12297.1"/>
    </source>
</evidence>
<dbReference type="InterPro" id="IPR042123">
    <property type="entry name" value="Zip3/RNF212-like"/>
</dbReference>
<dbReference type="GO" id="GO:0019789">
    <property type="term" value="F:SUMO transferase activity"/>
    <property type="evidence" value="ECO:0007669"/>
    <property type="project" value="InterPro"/>
</dbReference>
<evidence type="ECO:0000256" key="5">
    <source>
        <dbReference type="PROSITE-ProRule" id="PRU00175"/>
    </source>
</evidence>
<dbReference type="GO" id="GO:0007131">
    <property type="term" value="P:reciprocal meiotic recombination"/>
    <property type="evidence" value="ECO:0007669"/>
    <property type="project" value="InterPro"/>
</dbReference>
<dbReference type="STRING" id="1965070.A0A443RAK2"/>
<gene>
    <name evidence="8" type="ORF">B4U79_18011</name>
</gene>
<dbReference type="Proteomes" id="UP000285301">
    <property type="component" value="Unassembled WGS sequence"/>
</dbReference>
<evidence type="ECO:0000256" key="2">
    <source>
        <dbReference type="ARBA" id="ARBA00022771"/>
    </source>
</evidence>
<sequence length="322" mass="37073">MAYFMHCNECLLIHSNGTQFHFTNCGHLFCHRCVQSGLLSDSICKVCKKRCKHSLIPGNLKQDILDLFEDDSKLMKKYEKIRSFQKSQTRNYMKKAQIEMKRLKEENTRFKTLNALMEQELTRFKRERQLCKCSKNISSGFASQQPYVLHQGSSQQFPSEKTPNANRMASGTNFSRKFLNDAYIEPIVSSQSRKSQPVLAQINPSFHPDAQVSRNSLHPTKPSIFASNDYSHKLLVKKETPMSFTPRDTPTTSQYATPLDYHKLSAISQQPASQKKLTPRVSLMPKSNLNVLNNFRNYLQCYRNNEGPSISSTYPGSNHFFY</sequence>
<dbReference type="SUPFAM" id="SSF57850">
    <property type="entry name" value="RING/U-box"/>
    <property type="match status" value="1"/>
</dbReference>
<keyword evidence="1" id="KW-0479">Metal-binding</keyword>
<reference evidence="8 9" key="1">
    <citation type="journal article" date="2018" name="Gigascience">
        <title>Genomes of trombidid mites reveal novel predicted allergens and laterally-transferred genes associated with secondary metabolism.</title>
        <authorList>
            <person name="Dong X."/>
            <person name="Chaisiri K."/>
            <person name="Xia D."/>
            <person name="Armstrong S.D."/>
            <person name="Fang Y."/>
            <person name="Donnelly M.J."/>
            <person name="Kadowaki T."/>
            <person name="McGarry J.W."/>
            <person name="Darby A.C."/>
            <person name="Makepeace B.L."/>
        </authorList>
    </citation>
    <scope>NUCLEOTIDE SEQUENCE [LARGE SCALE GENOMIC DNA]</scope>
    <source>
        <strain evidence="8">UoL-WK</strain>
    </source>
</reference>
<dbReference type="GO" id="GO:0016874">
    <property type="term" value="F:ligase activity"/>
    <property type="evidence" value="ECO:0007669"/>
    <property type="project" value="UniProtKB-KW"/>
</dbReference>
<keyword evidence="9" id="KW-1185">Reference proteome</keyword>
<dbReference type="PROSITE" id="PS00518">
    <property type="entry name" value="ZF_RING_1"/>
    <property type="match status" value="1"/>
</dbReference>
<dbReference type="PANTHER" id="PTHR22663">
    <property type="entry name" value="RING FINGER PROTEIN NARYA-RELATED"/>
    <property type="match status" value="1"/>
</dbReference>
<dbReference type="InterPro" id="IPR001841">
    <property type="entry name" value="Znf_RING"/>
</dbReference>
<organism evidence="8 9">
    <name type="scientific">Dinothrombium tinctorium</name>
    <dbReference type="NCBI Taxonomy" id="1965070"/>
    <lineage>
        <taxon>Eukaryota</taxon>
        <taxon>Metazoa</taxon>
        <taxon>Ecdysozoa</taxon>
        <taxon>Arthropoda</taxon>
        <taxon>Chelicerata</taxon>
        <taxon>Arachnida</taxon>
        <taxon>Acari</taxon>
        <taxon>Acariformes</taxon>
        <taxon>Trombidiformes</taxon>
        <taxon>Prostigmata</taxon>
        <taxon>Anystina</taxon>
        <taxon>Parasitengona</taxon>
        <taxon>Trombidioidea</taxon>
        <taxon>Trombidiidae</taxon>
        <taxon>Dinothrombium</taxon>
    </lineage>
</organism>
<dbReference type="PROSITE" id="PS50089">
    <property type="entry name" value="ZF_RING_2"/>
    <property type="match status" value="1"/>
</dbReference>
<keyword evidence="3" id="KW-0862">Zinc</keyword>
<dbReference type="InterPro" id="IPR013083">
    <property type="entry name" value="Znf_RING/FYVE/PHD"/>
</dbReference>
<dbReference type="Gene3D" id="3.30.40.10">
    <property type="entry name" value="Zinc/RING finger domain, C3HC4 (zinc finger)"/>
    <property type="match status" value="1"/>
</dbReference>
<dbReference type="GO" id="GO:0000795">
    <property type="term" value="C:synaptonemal complex"/>
    <property type="evidence" value="ECO:0007669"/>
    <property type="project" value="InterPro"/>
</dbReference>
<evidence type="ECO:0000256" key="3">
    <source>
        <dbReference type="ARBA" id="ARBA00022833"/>
    </source>
</evidence>